<sequence>MNNERNVAASVRARLLNRARETKQDFNLVLTRYAIERLLYRISISKHADQFLLKGALLFDLWFDIPHRPTRDADFLGFGSAELPHIETVFREICTIEAHDGVAFQPDTVHAAEIRKETNYTGVRVMLLGVIDNARCQIQIDIGFGDAVTPGPEDVEYPVMLAEFAAPKLRAYPRYTVVAEKFEALSSLGIANSRMKDYFDLWILAQHTDFDGDTLRQAIRATFDRRKTALIGEVPFGLTDAFAQDAQKQTQWQAFLRKSRLEALALNDVIATLITFMLPVIKAANTNTVFSARWRAGGPWSPADAG</sequence>
<keyword evidence="1" id="KW-0808">Transferase</keyword>
<organism evidence="1 2">
    <name type="scientific">Zhongshania aquimaris</name>
    <dbReference type="NCBI Taxonomy" id="2857107"/>
    <lineage>
        <taxon>Bacteria</taxon>
        <taxon>Pseudomonadati</taxon>
        <taxon>Pseudomonadota</taxon>
        <taxon>Gammaproteobacteria</taxon>
        <taxon>Cellvibrionales</taxon>
        <taxon>Spongiibacteraceae</taxon>
        <taxon>Zhongshania</taxon>
    </lineage>
</organism>
<dbReference type="GO" id="GO:0016740">
    <property type="term" value="F:transferase activity"/>
    <property type="evidence" value="ECO:0007669"/>
    <property type="project" value="UniProtKB-KW"/>
</dbReference>
<name>A0ABS6VR39_9GAMM</name>
<dbReference type="InterPro" id="IPR014942">
    <property type="entry name" value="AbiEii"/>
</dbReference>
<dbReference type="Pfam" id="PF08843">
    <property type="entry name" value="AbiEii"/>
    <property type="match status" value="1"/>
</dbReference>
<protein>
    <submittedName>
        <fullName evidence="1">Nucleotidyl transferase AbiEii/AbiGii toxin family protein</fullName>
    </submittedName>
</protein>
<gene>
    <name evidence="1" type="ORF">KXJ70_06975</name>
</gene>
<keyword evidence="2" id="KW-1185">Reference proteome</keyword>
<evidence type="ECO:0000313" key="1">
    <source>
        <dbReference type="EMBL" id="MBW2940508.1"/>
    </source>
</evidence>
<accession>A0ABS6VR39</accession>
<comment type="caution">
    <text evidence="1">The sequence shown here is derived from an EMBL/GenBank/DDBJ whole genome shotgun (WGS) entry which is preliminary data.</text>
</comment>
<proteinExistence type="predicted"/>
<dbReference type="EMBL" id="JAHWDQ010000001">
    <property type="protein sequence ID" value="MBW2940508.1"/>
    <property type="molecule type" value="Genomic_DNA"/>
</dbReference>
<evidence type="ECO:0000313" key="2">
    <source>
        <dbReference type="Proteomes" id="UP001166291"/>
    </source>
</evidence>
<dbReference type="Proteomes" id="UP001166291">
    <property type="component" value="Unassembled WGS sequence"/>
</dbReference>
<reference evidence="1" key="1">
    <citation type="submission" date="2021-07" db="EMBL/GenBank/DDBJ databases">
        <title>Zhongshania sp. CAU 1632 isolated from seawater.</title>
        <authorList>
            <person name="Kim W."/>
        </authorList>
    </citation>
    <scope>NUCLEOTIDE SEQUENCE</scope>
    <source>
        <strain evidence="1">CAU 1632</strain>
    </source>
</reference>
<dbReference type="RefSeq" id="WP_219042698.1">
    <property type="nucleotide sequence ID" value="NZ_JAHWDQ010000001.1"/>
</dbReference>